<accession>G8ZFL4</accession>
<reference evidence="3 4" key="1">
    <citation type="journal article" date="2012" name="Curr. Microbiol.">
        <title>Re-annotation of two hyperthermophilic archaea Pyrococcus abyssi GE5 and Pyrococcus furiosus DSM 3638.</title>
        <authorList>
            <person name="Gao J."/>
            <person name="Wang J."/>
        </authorList>
    </citation>
    <scope>GENOME REANNOTATION</scope>
    <source>
        <strain evidence="4">GE5 / Orsay</strain>
    </source>
</reference>
<keyword evidence="1" id="KW-0175">Coiled coil</keyword>
<keyword evidence="2" id="KW-0472">Membrane</keyword>
<sequence length="69" mass="8043">MPWGGEHMQTPSGWISIILGLIILVVLIFAFYQVNKTLNEFKVEIERIKNALEETKKNTEEVRKKLEEV</sequence>
<comment type="miscellaneous">
    <text evidence="3">The sequence shown here is derived from an EMBL/GenBank/DDBJ third party annotation (TPA) entry.</text>
</comment>
<keyword evidence="2" id="KW-0812">Transmembrane</keyword>
<evidence type="ECO:0000313" key="4">
    <source>
        <dbReference type="Proteomes" id="UP000009139"/>
    </source>
</evidence>
<dbReference type="Proteomes" id="UP000009139">
    <property type="component" value="Chromosome"/>
</dbReference>
<feature type="coiled-coil region" evidence="1">
    <location>
        <begin position="38"/>
        <end position="69"/>
    </location>
</feature>
<dbReference type="RefSeq" id="WP_193384982.1">
    <property type="nucleotide sequence ID" value="NC_000868.1"/>
</dbReference>
<keyword evidence="2" id="KW-1133">Transmembrane helix</keyword>
<dbReference type="EMBL" id="HE613800">
    <property type="protein sequence ID" value="CCE69405.1"/>
    <property type="molecule type" value="Genomic_DNA"/>
</dbReference>
<feature type="transmembrane region" description="Helical" evidence="2">
    <location>
        <begin position="12"/>
        <end position="32"/>
    </location>
</feature>
<evidence type="ECO:0000313" key="3">
    <source>
        <dbReference type="EMBL" id="CCE69405.1"/>
    </source>
</evidence>
<protein>
    <submittedName>
        <fullName evidence="3">Uncharacterized protein</fullName>
    </submittedName>
</protein>
<evidence type="ECO:0000256" key="2">
    <source>
        <dbReference type="SAM" id="Phobius"/>
    </source>
</evidence>
<dbReference type="AlphaFoldDB" id="G8ZFL4"/>
<name>G8ZFL4_PYRAB</name>
<dbReference type="OrthoDB" id="101655at2157"/>
<organism evidence="3 4">
    <name type="scientific">Pyrococcus abyssi (strain GE5 / Orsay)</name>
    <dbReference type="NCBI Taxonomy" id="272844"/>
    <lineage>
        <taxon>Archaea</taxon>
        <taxon>Methanobacteriati</taxon>
        <taxon>Methanobacteriota</taxon>
        <taxon>Thermococci</taxon>
        <taxon>Thermococcales</taxon>
        <taxon>Thermococcaceae</taxon>
        <taxon>Pyrococcus</taxon>
    </lineage>
</organism>
<proteinExistence type="predicted"/>
<evidence type="ECO:0000256" key="1">
    <source>
        <dbReference type="SAM" id="Coils"/>
    </source>
</evidence>
<gene>
    <name evidence="3" type="ordered locus">PAB2330.3n</name>
</gene>